<sequence>MTGVLTGFAIIGTIIAAGYLLSRLGVIGPDAGPTLSRLSFFILNPSLLLTVLATSDVHTLLSSVFVVSAIDALFAFALYIVIARLVLRRAGADAVLGGTAASYVNAGNIGLPIAAYVLGDPAYSAPVLLFQLVVFAPIVLTSLDVLASGHTSVWRVIWRPLVNPLLIASGIGVTIALTGWEAPAPLLQPFEILGGAAVPAVLLAFGMSLHGQRPFQAHGGLADIVLASVVKLLVMPVLVFLLARYAFGMEGDVLFAVTVLAALPSAQNVFTYAQRYERSVPVVRDTVLVTTVLSVPVIVVIALFR</sequence>
<keyword evidence="7 8" id="KW-0472">Membrane</keyword>
<feature type="transmembrane region" description="Helical" evidence="8">
    <location>
        <begin position="221"/>
        <end position="247"/>
    </location>
</feature>
<dbReference type="GO" id="GO:0005886">
    <property type="term" value="C:plasma membrane"/>
    <property type="evidence" value="ECO:0007669"/>
    <property type="project" value="UniProtKB-SubCell"/>
</dbReference>
<keyword evidence="3" id="KW-0813">Transport</keyword>
<feature type="transmembrane region" description="Helical" evidence="8">
    <location>
        <begin position="94"/>
        <end position="116"/>
    </location>
</feature>
<dbReference type="OrthoDB" id="5405318at2"/>
<evidence type="ECO:0000256" key="5">
    <source>
        <dbReference type="ARBA" id="ARBA00022692"/>
    </source>
</evidence>
<dbReference type="InterPro" id="IPR038770">
    <property type="entry name" value="Na+/solute_symporter_sf"/>
</dbReference>
<feature type="transmembrane region" description="Helical" evidence="8">
    <location>
        <begin position="60"/>
        <end position="82"/>
    </location>
</feature>
<evidence type="ECO:0000256" key="2">
    <source>
        <dbReference type="ARBA" id="ARBA00010145"/>
    </source>
</evidence>
<evidence type="ECO:0000256" key="3">
    <source>
        <dbReference type="ARBA" id="ARBA00022448"/>
    </source>
</evidence>
<proteinExistence type="inferred from homology"/>
<dbReference type="GO" id="GO:0055085">
    <property type="term" value="P:transmembrane transport"/>
    <property type="evidence" value="ECO:0007669"/>
    <property type="project" value="InterPro"/>
</dbReference>
<keyword evidence="10" id="KW-1185">Reference proteome</keyword>
<evidence type="ECO:0000256" key="6">
    <source>
        <dbReference type="ARBA" id="ARBA00022989"/>
    </source>
</evidence>
<gene>
    <name evidence="9" type="ORF">FLP23_04940</name>
</gene>
<feature type="transmembrane region" description="Helical" evidence="8">
    <location>
        <begin position="161"/>
        <end position="180"/>
    </location>
</feature>
<dbReference type="PANTHER" id="PTHR36838:SF3">
    <property type="entry name" value="TRANSPORTER AUXIN EFFLUX CARRIER EC FAMILY"/>
    <property type="match status" value="1"/>
</dbReference>
<feature type="transmembrane region" description="Helical" evidence="8">
    <location>
        <begin position="38"/>
        <end position="54"/>
    </location>
</feature>
<keyword evidence="6 8" id="KW-1133">Transmembrane helix</keyword>
<comment type="similarity">
    <text evidence="2">Belongs to the auxin efflux carrier (TC 2.A.69) family.</text>
</comment>
<dbReference type="AlphaFoldDB" id="A0A5C1Y6Y4"/>
<evidence type="ECO:0000313" key="9">
    <source>
        <dbReference type="EMBL" id="QEO09410.1"/>
    </source>
</evidence>
<keyword evidence="5 8" id="KW-0812">Transmembrane</keyword>
<evidence type="ECO:0000256" key="4">
    <source>
        <dbReference type="ARBA" id="ARBA00022475"/>
    </source>
</evidence>
<dbReference type="RefSeq" id="WP_149324832.1">
    <property type="nucleotide sequence ID" value="NZ_CP043504.1"/>
</dbReference>
<dbReference type="InterPro" id="IPR004776">
    <property type="entry name" value="Mem_transp_PIN-like"/>
</dbReference>
<dbReference type="Proteomes" id="UP000322159">
    <property type="component" value="Chromosome"/>
</dbReference>
<reference evidence="9 10" key="1">
    <citation type="submission" date="2019-09" db="EMBL/GenBank/DDBJ databases">
        <title>Genome sequencing of strain KACC 19322.</title>
        <authorList>
            <person name="Heo J."/>
            <person name="Kim S.-J."/>
            <person name="Kim J.-S."/>
            <person name="Hong S.-B."/>
            <person name="Kwon S.-W."/>
        </authorList>
    </citation>
    <scope>NUCLEOTIDE SEQUENCE [LARGE SCALE GENOMIC DNA]</scope>
    <source>
        <strain evidence="9 10">KACC 19322</strain>
    </source>
</reference>
<feature type="transmembrane region" description="Helical" evidence="8">
    <location>
        <begin position="285"/>
        <end position="304"/>
    </location>
</feature>
<feature type="transmembrane region" description="Helical" evidence="8">
    <location>
        <begin position="6"/>
        <end position="26"/>
    </location>
</feature>
<evidence type="ECO:0000256" key="1">
    <source>
        <dbReference type="ARBA" id="ARBA00004651"/>
    </source>
</evidence>
<dbReference type="PANTHER" id="PTHR36838">
    <property type="entry name" value="AUXIN EFFLUX CARRIER FAMILY PROTEIN"/>
    <property type="match status" value="1"/>
</dbReference>
<feature type="transmembrane region" description="Helical" evidence="8">
    <location>
        <begin position="128"/>
        <end position="149"/>
    </location>
</feature>
<dbReference type="EMBL" id="CP043504">
    <property type="protein sequence ID" value="QEO09410.1"/>
    <property type="molecule type" value="Genomic_DNA"/>
</dbReference>
<comment type="subcellular location">
    <subcellularLocation>
        <location evidence="1">Cell membrane</location>
        <topology evidence="1">Multi-pass membrane protein</topology>
    </subcellularLocation>
</comment>
<accession>A0A5C1Y6Y4</accession>
<name>A0A5C1Y6Y4_9MICO</name>
<dbReference type="KEGG" id="lyk:FLP23_04940"/>
<evidence type="ECO:0000313" key="10">
    <source>
        <dbReference type="Proteomes" id="UP000322159"/>
    </source>
</evidence>
<dbReference type="Gene3D" id="1.20.1530.20">
    <property type="match status" value="1"/>
</dbReference>
<keyword evidence="4" id="KW-1003">Cell membrane</keyword>
<organism evidence="9 10">
    <name type="scientific">Protaetiibacter larvae</name>
    <dbReference type="NCBI Taxonomy" id="2592654"/>
    <lineage>
        <taxon>Bacteria</taxon>
        <taxon>Bacillati</taxon>
        <taxon>Actinomycetota</taxon>
        <taxon>Actinomycetes</taxon>
        <taxon>Micrococcales</taxon>
        <taxon>Microbacteriaceae</taxon>
        <taxon>Protaetiibacter</taxon>
    </lineage>
</organism>
<dbReference type="Pfam" id="PF03547">
    <property type="entry name" value="Mem_trans"/>
    <property type="match status" value="1"/>
</dbReference>
<evidence type="ECO:0000256" key="8">
    <source>
        <dbReference type="SAM" id="Phobius"/>
    </source>
</evidence>
<feature type="transmembrane region" description="Helical" evidence="8">
    <location>
        <begin position="192"/>
        <end position="209"/>
    </location>
</feature>
<protein>
    <submittedName>
        <fullName evidence="9">AEC family transporter</fullName>
    </submittedName>
</protein>
<evidence type="ECO:0000256" key="7">
    <source>
        <dbReference type="ARBA" id="ARBA00023136"/>
    </source>
</evidence>